<proteinExistence type="predicted"/>
<sequence>LIQDNPKLKKIKRLKLPVYSFILDENGTYKKVLNKEKLLKKIEQMWDEESLNKEKNNS</sequence>
<name>X1CNX3_9ZZZZ</name>
<feature type="non-terminal residue" evidence="1">
    <location>
        <position position="1"/>
    </location>
</feature>
<organism evidence="1">
    <name type="scientific">marine sediment metagenome</name>
    <dbReference type="NCBI Taxonomy" id="412755"/>
    <lineage>
        <taxon>unclassified sequences</taxon>
        <taxon>metagenomes</taxon>
        <taxon>ecological metagenomes</taxon>
    </lineage>
</organism>
<reference evidence="1" key="1">
    <citation type="journal article" date="2014" name="Front. Microbiol.">
        <title>High frequency of phylogenetically diverse reductive dehalogenase-homologous genes in deep subseafloor sedimentary metagenomes.</title>
        <authorList>
            <person name="Kawai M."/>
            <person name="Futagami T."/>
            <person name="Toyoda A."/>
            <person name="Takaki Y."/>
            <person name="Nishi S."/>
            <person name="Hori S."/>
            <person name="Arai W."/>
            <person name="Tsubouchi T."/>
            <person name="Morono Y."/>
            <person name="Uchiyama I."/>
            <person name="Ito T."/>
            <person name="Fujiyama A."/>
            <person name="Inagaki F."/>
            <person name="Takami H."/>
        </authorList>
    </citation>
    <scope>NUCLEOTIDE SEQUENCE</scope>
    <source>
        <strain evidence="1">Expedition CK06-06</strain>
    </source>
</reference>
<accession>X1CNX3</accession>
<dbReference type="AlphaFoldDB" id="X1CNX3"/>
<gene>
    <name evidence="1" type="ORF">S01H4_36735</name>
</gene>
<evidence type="ECO:0000313" key="1">
    <source>
        <dbReference type="EMBL" id="GAG94662.1"/>
    </source>
</evidence>
<protein>
    <submittedName>
        <fullName evidence="1">Uncharacterized protein</fullName>
    </submittedName>
</protein>
<comment type="caution">
    <text evidence="1">The sequence shown here is derived from an EMBL/GenBank/DDBJ whole genome shotgun (WGS) entry which is preliminary data.</text>
</comment>
<dbReference type="EMBL" id="BART01019661">
    <property type="protein sequence ID" value="GAG94662.1"/>
    <property type="molecule type" value="Genomic_DNA"/>
</dbReference>